<proteinExistence type="predicted"/>
<evidence type="ECO:0000313" key="2">
    <source>
        <dbReference type="Proteomes" id="UP000051373"/>
    </source>
</evidence>
<evidence type="ECO:0008006" key="3">
    <source>
        <dbReference type="Google" id="ProtNLM"/>
    </source>
</evidence>
<dbReference type="PATRIC" id="fig|1703779.3.peg.1903"/>
<comment type="caution">
    <text evidence="1">The sequence shown here is derived from an EMBL/GenBank/DDBJ whole genome shotgun (WGS) entry which is preliminary data.</text>
</comment>
<dbReference type="AlphaFoldDB" id="A0A0S8FXR0"/>
<sequence length="251" mass="27864">MVVIREAFNAGLVLLLMFGVSFAESFNRFDLDIESGAAIVWYSDIQIPKSTGTLISFSEELETDPAFFVRGRFTYYFDRGNMVSILIAPLTLKATGSVGREVIFQGETFAPNAALNSVYKFNSYRLTYEHFWFAGERLRFGLGATAKIRDAAISIADSIKISEKTDLGFVPLIKFSLVWRFADPLALVLDGDALAAPQGRAEDISLSLQGNVNDRMSLKLGYRVLEGGSDVEEVYSFTWVNYLFGGFSLCL</sequence>
<accession>A0A0S8FXR0</accession>
<dbReference type="Proteomes" id="UP000051373">
    <property type="component" value="Unassembled WGS sequence"/>
</dbReference>
<dbReference type="EMBL" id="LJUJ01000002">
    <property type="protein sequence ID" value="KPK64461.1"/>
    <property type="molecule type" value="Genomic_DNA"/>
</dbReference>
<reference evidence="1 2" key="1">
    <citation type="journal article" date="2015" name="Microbiome">
        <title>Genomic resolution of linkages in carbon, nitrogen, and sulfur cycling among widespread estuary sediment bacteria.</title>
        <authorList>
            <person name="Baker B.J."/>
            <person name="Lazar C.S."/>
            <person name="Teske A.P."/>
            <person name="Dick G.J."/>
        </authorList>
    </citation>
    <scope>NUCLEOTIDE SEQUENCE [LARGE SCALE GENOMIC DNA]</scope>
    <source>
        <strain evidence="1">SM23_42</strain>
    </source>
</reference>
<dbReference type="STRING" id="1703779.AMJ83_01740"/>
<organism evidence="1 2">
    <name type="scientific">candidate division WOR_3 bacterium SM23_42</name>
    <dbReference type="NCBI Taxonomy" id="1703779"/>
    <lineage>
        <taxon>Bacteria</taxon>
        <taxon>Bacteria division WOR-3</taxon>
    </lineage>
</organism>
<gene>
    <name evidence="1" type="ORF">AMJ83_01740</name>
</gene>
<evidence type="ECO:0000313" key="1">
    <source>
        <dbReference type="EMBL" id="KPK64461.1"/>
    </source>
</evidence>
<protein>
    <recommendedName>
        <fullName evidence="3">Outer membrane protein beta-barrel domain-containing protein</fullName>
    </recommendedName>
</protein>
<name>A0A0S8FXR0_UNCW3</name>